<evidence type="ECO:0000256" key="3">
    <source>
        <dbReference type="ARBA" id="ARBA00022630"/>
    </source>
</evidence>
<feature type="domain" description="Acyl-CoA oxidase/dehydrogenase middle" evidence="7">
    <location>
        <begin position="118"/>
        <end position="212"/>
    </location>
</feature>
<evidence type="ECO:0000259" key="8">
    <source>
        <dbReference type="Pfam" id="PF02771"/>
    </source>
</evidence>
<feature type="domain" description="Acyl-CoA dehydrogenase/oxidase C-terminal" evidence="6">
    <location>
        <begin position="224"/>
        <end position="370"/>
    </location>
</feature>
<comment type="cofactor">
    <cofactor evidence="1 5">
        <name>FAD</name>
        <dbReference type="ChEBI" id="CHEBI:57692"/>
    </cofactor>
</comment>
<dbReference type="InterPro" id="IPR006089">
    <property type="entry name" value="Acyl-CoA_DH_CS"/>
</dbReference>
<dbReference type="Pfam" id="PF02770">
    <property type="entry name" value="Acyl-CoA_dh_M"/>
    <property type="match status" value="1"/>
</dbReference>
<evidence type="ECO:0000256" key="2">
    <source>
        <dbReference type="ARBA" id="ARBA00009347"/>
    </source>
</evidence>
<dbReference type="Pfam" id="PF02771">
    <property type="entry name" value="Acyl-CoA_dh_N"/>
    <property type="match status" value="1"/>
</dbReference>
<dbReference type="InterPro" id="IPR009100">
    <property type="entry name" value="AcylCoA_DH/oxidase_NM_dom_sf"/>
</dbReference>
<feature type="domain" description="Acyl-CoA dehydrogenase/oxidase N-terminal" evidence="8">
    <location>
        <begin position="8"/>
        <end position="114"/>
    </location>
</feature>
<dbReference type="PANTHER" id="PTHR43884:SF12">
    <property type="entry name" value="ISOVALERYL-COA DEHYDROGENASE, MITOCHONDRIAL-RELATED"/>
    <property type="match status" value="1"/>
</dbReference>
<dbReference type="RefSeq" id="WP_140010190.1">
    <property type="nucleotide sequence ID" value="NZ_JBHMDG010000014.1"/>
</dbReference>
<dbReference type="InterPro" id="IPR046373">
    <property type="entry name" value="Acyl-CoA_Oxase/DH_mid-dom_sf"/>
</dbReference>
<dbReference type="InterPro" id="IPR006091">
    <property type="entry name" value="Acyl-CoA_Oxase/DH_mid-dom"/>
</dbReference>
<dbReference type="SUPFAM" id="SSF56645">
    <property type="entry name" value="Acyl-CoA dehydrogenase NM domain-like"/>
    <property type="match status" value="1"/>
</dbReference>
<comment type="caution">
    <text evidence="9">The sequence shown here is derived from an EMBL/GenBank/DDBJ whole genome shotgun (WGS) entry which is preliminary data.</text>
</comment>
<dbReference type="PROSITE" id="PS00072">
    <property type="entry name" value="ACYL_COA_DH_1"/>
    <property type="match status" value="1"/>
</dbReference>
<accession>A0ABV5KAS1</accession>
<dbReference type="EMBL" id="JBHMDG010000014">
    <property type="protein sequence ID" value="MFB9313795.1"/>
    <property type="molecule type" value="Genomic_DNA"/>
</dbReference>
<dbReference type="Pfam" id="PF00441">
    <property type="entry name" value="Acyl-CoA_dh_1"/>
    <property type="match status" value="1"/>
</dbReference>
<dbReference type="InterPro" id="IPR037069">
    <property type="entry name" value="AcylCoA_DH/ox_N_sf"/>
</dbReference>
<keyword evidence="5 9" id="KW-0560">Oxidoreductase</keyword>
<dbReference type="InterPro" id="IPR013786">
    <property type="entry name" value="AcylCoA_DH/ox_N"/>
</dbReference>
<dbReference type="PANTHER" id="PTHR43884">
    <property type="entry name" value="ACYL-COA DEHYDROGENASE"/>
    <property type="match status" value="1"/>
</dbReference>
<dbReference type="Gene3D" id="1.20.140.10">
    <property type="entry name" value="Butyryl-CoA Dehydrogenase, subunit A, domain 3"/>
    <property type="match status" value="1"/>
</dbReference>
<evidence type="ECO:0000256" key="1">
    <source>
        <dbReference type="ARBA" id="ARBA00001974"/>
    </source>
</evidence>
<dbReference type="CDD" id="cd00567">
    <property type="entry name" value="ACAD"/>
    <property type="match status" value="1"/>
</dbReference>
<name>A0ABV5KAS1_9ACTN</name>
<gene>
    <name evidence="9" type="ORF">ACFFRI_12145</name>
</gene>
<dbReference type="InterPro" id="IPR036250">
    <property type="entry name" value="AcylCo_DH-like_C"/>
</dbReference>
<reference evidence="9 10" key="1">
    <citation type="submission" date="2024-09" db="EMBL/GenBank/DDBJ databases">
        <authorList>
            <person name="Sun Q."/>
            <person name="Mori K."/>
        </authorList>
    </citation>
    <scope>NUCLEOTIDE SEQUENCE [LARGE SCALE GENOMIC DNA]</scope>
    <source>
        <strain evidence="9 10">JCM 9626</strain>
    </source>
</reference>
<sequence>MHQPSARIRTRFHEVASSTVAVNSEACYRAGQFDHESWQAVADAGVWRLAVPRHFGGADGTWWDFVAAFEGIASGGRDLGFNLSMVAQAGLIRSLLKHGSETQIDRFLPRLMSGAVGATALTETRGGSDVAGTTTTARRDGDGYVLSGTKDHITHGPIADIALVLGRVPEVGSRDITLFLVDTSTPGVRHGEVEDMLGNRTSPTGPLHLDHVQLDRHGVFAGVGRGLEIIYDTISLDRLLYGVAAAAFLEPVLEESMDHAERRTAFKQPIAEHQYVQGRLTDIRFGIETTRWTSYAALEAVLAQRPEASMLCSIAKYQGSEQLVAGTENAIRLLGHLGYMTGPASRRFLDGLGTIIAGGTSEMQRKNVFNQMVALRRAGQAAGERAA</sequence>
<dbReference type="SUPFAM" id="SSF47203">
    <property type="entry name" value="Acyl-CoA dehydrogenase C-terminal domain-like"/>
    <property type="match status" value="1"/>
</dbReference>
<organism evidence="9 10">
    <name type="scientific">Nocardioides plantarum</name>
    <dbReference type="NCBI Taxonomy" id="29299"/>
    <lineage>
        <taxon>Bacteria</taxon>
        <taxon>Bacillati</taxon>
        <taxon>Actinomycetota</taxon>
        <taxon>Actinomycetes</taxon>
        <taxon>Propionibacteriales</taxon>
        <taxon>Nocardioidaceae</taxon>
        <taxon>Nocardioides</taxon>
    </lineage>
</organism>
<dbReference type="Gene3D" id="2.40.110.10">
    <property type="entry name" value="Butyryl-CoA Dehydrogenase, subunit A, domain 2"/>
    <property type="match status" value="1"/>
</dbReference>
<protein>
    <submittedName>
        <fullName evidence="9">Acyl-CoA dehydrogenase family protein</fullName>
        <ecNumber evidence="9">1.-.-.-</ecNumber>
    </submittedName>
</protein>
<comment type="similarity">
    <text evidence="2 5">Belongs to the acyl-CoA dehydrogenase family.</text>
</comment>
<dbReference type="Gene3D" id="1.10.540.10">
    <property type="entry name" value="Acyl-CoA dehydrogenase/oxidase, N-terminal domain"/>
    <property type="match status" value="1"/>
</dbReference>
<evidence type="ECO:0000256" key="5">
    <source>
        <dbReference type="RuleBase" id="RU362125"/>
    </source>
</evidence>
<keyword evidence="4 5" id="KW-0274">FAD</keyword>
<proteinExistence type="inferred from homology"/>
<dbReference type="InterPro" id="IPR009075">
    <property type="entry name" value="AcylCo_DH/oxidase_C"/>
</dbReference>
<dbReference type="Proteomes" id="UP001589750">
    <property type="component" value="Unassembled WGS sequence"/>
</dbReference>
<evidence type="ECO:0000259" key="7">
    <source>
        <dbReference type="Pfam" id="PF02770"/>
    </source>
</evidence>
<evidence type="ECO:0000313" key="10">
    <source>
        <dbReference type="Proteomes" id="UP001589750"/>
    </source>
</evidence>
<evidence type="ECO:0000256" key="4">
    <source>
        <dbReference type="ARBA" id="ARBA00022827"/>
    </source>
</evidence>
<evidence type="ECO:0000259" key="6">
    <source>
        <dbReference type="Pfam" id="PF00441"/>
    </source>
</evidence>
<keyword evidence="3 5" id="KW-0285">Flavoprotein</keyword>
<evidence type="ECO:0000313" key="9">
    <source>
        <dbReference type="EMBL" id="MFB9313795.1"/>
    </source>
</evidence>
<dbReference type="EC" id="1.-.-.-" evidence="9"/>
<keyword evidence="10" id="KW-1185">Reference proteome</keyword>
<dbReference type="GO" id="GO:0016491">
    <property type="term" value="F:oxidoreductase activity"/>
    <property type="evidence" value="ECO:0007669"/>
    <property type="project" value="UniProtKB-KW"/>
</dbReference>